<protein>
    <submittedName>
        <fullName evidence="1">Uncharacterized protein</fullName>
    </submittedName>
</protein>
<evidence type="ECO:0000313" key="2">
    <source>
        <dbReference type="Proteomes" id="UP000001307"/>
    </source>
</evidence>
<feature type="non-terminal residue" evidence="1">
    <location>
        <position position="1"/>
    </location>
</feature>
<dbReference type="AlphaFoldDB" id="E4Y2W5"/>
<reference evidence="1 2" key="1">
    <citation type="journal article" date="2010" name="Science">
        <title>Plasticity of animal genome architecture unmasked by rapid evolution of a pelagic tunicate.</title>
        <authorList>
            <person name="Denoeud F."/>
            <person name="Henriet S."/>
            <person name="Mungpakdee S."/>
            <person name="Aury J.M."/>
            <person name="Da Silva C."/>
            <person name="Brinkmann H."/>
            <person name="Mikhaleva J."/>
            <person name="Olsen L.C."/>
            <person name="Jubin C."/>
            <person name="Canestro C."/>
            <person name="Bouquet J.M."/>
            <person name="Danks G."/>
            <person name="Poulain J."/>
            <person name="Campsteijn C."/>
            <person name="Adamski M."/>
            <person name="Cross I."/>
            <person name="Yadetie F."/>
            <person name="Muffato M."/>
            <person name="Louis A."/>
            <person name="Butcher S."/>
            <person name="Tsagkogeorga G."/>
            <person name="Konrad A."/>
            <person name="Singh S."/>
            <person name="Jensen M.F."/>
            <person name="Cong E.H."/>
            <person name="Eikeseth-Otteraa H."/>
            <person name="Noel B."/>
            <person name="Anthouard V."/>
            <person name="Porcel B.M."/>
            <person name="Kachouri-Lafond R."/>
            <person name="Nishino A."/>
            <person name="Ugolini M."/>
            <person name="Chourrout P."/>
            <person name="Nishida H."/>
            <person name="Aasland R."/>
            <person name="Huzurbazar S."/>
            <person name="Westhof E."/>
            <person name="Delsuc F."/>
            <person name="Lehrach H."/>
            <person name="Reinhardt R."/>
            <person name="Weissenbach J."/>
            <person name="Roy S.W."/>
            <person name="Artiguenave F."/>
            <person name="Postlethwait J.H."/>
            <person name="Manak J.R."/>
            <person name="Thompson E.M."/>
            <person name="Jaillon O."/>
            <person name="Du Pasquier L."/>
            <person name="Boudinot P."/>
            <person name="Liberles D.A."/>
            <person name="Volff J.N."/>
            <person name="Philippe H."/>
            <person name="Lenhard B."/>
            <person name="Roest Crollius H."/>
            <person name="Wincker P."/>
            <person name="Chourrout D."/>
        </authorList>
    </citation>
    <scope>NUCLEOTIDE SEQUENCE [LARGE SCALE GENOMIC DNA]</scope>
</reference>
<dbReference type="InParanoid" id="E4Y2W5"/>
<accession>E4Y2W5</accession>
<organism evidence="1 2">
    <name type="scientific">Oikopleura dioica</name>
    <name type="common">Tunicate</name>
    <dbReference type="NCBI Taxonomy" id="34765"/>
    <lineage>
        <taxon>Eukaryota</taxon>
        <taxon>Metazoa</taxon>
        <taxon>Chordata</taxon>
        <taxon>Tunicata</taxon>
        <taxon>Appendicularia</taxon>
        <taxon>Copelata</taxon>
        <taxon>Oikopleuridae</taxon>
        <taxon>Oikopleura</taxon>
    </lineage>
</organism>
<proteinExistence type="predicted"/>
<sequence>DVQELANAVENEVDDLLADGVVATGADFEEAAQKRPAKMCYDI</sequence>
<evidence type="ECO:0000313" key="1">
    <source>
        <dbReference type="EMBL" id="CBY16193.1"/>
    </source>
</evidence>
<gene>
    <name evidence="1" type="ORF">GSOID_T00016529001</name>
</gene>
<dbReference type="Proteomes" id="UP000001307">
    <property type="component" value="Unassembled WGS sequence"/>
</dbReference>
<keyword evidence="2" id="KW-1185">Reference proteome</keyword>
<dbReference type="EMBL" id="FN653955">
    <property type="protein sequence ID" value="CBY16193.1"/>
    <property type="molecule type" value="Genomic_DNA"/>
</dbReference>
<name>E4Y2W5_OIKDI</name>